<dbReference type="Gene3D" id="3.90.226.10">
    <property type="entry name" value="2-enoyl-CoA Hydratase, Chain A, domain 1"/>
    <property type="match status" value="1"/>
</dbReference>
<dbReference type="PANTHER" id="PTHR42964:SF1">
    <property type="entry name" value="POLYKETIDE BIOSYNTHESIS ENOYL-COA HYDRATASE PKSH-RELATED"/>
    <property type="match status" value="1"/>
</dbReference>
<dbReference type="NCBIfam" id="NF005675">
    <property type="entry name" value="PRK07468.1"/>
    <property type="match status" value="1"/>
</dbReference>
<dbReference type="InterPro" id="IPR001753">
    <property type="entry name" value="Enoyl-CoA_hydra/iso"/>
</dbReference>
<sequence>MFETIRISTDERGISRLTLARADKHNALSEQMMEELTTAIAQLGADEAVRVVILQAEGPSFCAGGDLKWMQAQIAAGAKERAAAARKLATMLQALNTCPKPVIGAVQGNAFGGGIGMMSVCDVAIGVEGAKFGLTETRLGLTPATISPYVVARMGEARARRVFMSSRLFEAAEARDLGLLAKVVLPEMLERALMAEAEPYLACAPGAVGEAKALVRALGPKIDESTIDMTIEALATRWDSAESAEGISAFFEKRAPAWKR</sequence>
<dbReference type="InterPro" id="IPR014748">
    <property type="entry name" value="Enoyl-CoA_hydra_C"/>
</dbReference>
<reference evidence="3 4" key="1">
    <citation type="submission" date="2016-11" db="EMBL/GenBank/DDBJ databases">
        <title>A multilocus sequence analysis scheme for characterization of bacteria in the genus Thioclava.</title>
        <authorList>
            <person name="Liu Y."/>
            <person name="Shao Z."/>
        </authorList>
    </citation>
    <scope>NUCLEOTIDE SEQUENCE [LARGE SCALE GENOMIC DNA]</scope>
    <source>
        <strain evidence="3 4">11.10-0-13</strain>
    </source>
</reference>
<dbReference type="InterPro" id="IPR051683">
    <property type="entry name" value="Enoyl-CoA_Hydratase/Isomerase"/>
</dbReference>
<dbReference type="InterPro" id="IPR029045">
    <property type="entry name" value="ClpP/crotonase-like_dom_sf"/>
</dbReference>
<dbReference type="Gene3D" id="1.10.12.10">
    <property type="entry name" value="Lyase 2-enoyl-coa Hydratase, Chain A, domain 2"/>
    <property type="match status" value="1"/>
</dbReference>
<proteinExistence type="inferred from homology"/>
<dbReference type="CDD" id="cd06558">
    <property type="entry name" value="crotonase-like"/>
    <property type="match status" value="1"/>
</dbReference>
<keyword evidence="4" id="KW-1185">Reference proteome</keyword>
<evidence type="ECO:0000256" key="2">
    <source>
        <dbReference type="RuleBase" id="RU003707"/>
    </source>
</evidence>
<gene>
    <name evidence="3" type="ORF">BMG00_14965</name>
</gene>
<dbReference type="SUPFAM" id="SSF52096">
    <property type="entry name" value="ClpP/crotonase"/>
    <property type="match status" value="1"/>
</dbReference>
<comment type="similarity">
    <text evidence="1 2">Belongs to the enoyl-CoA hydratase/isomerase family.</text>
</comment>
<accession>A0ABX3MLJ7</accession>
<dbReference type="PROSITE" id="PS00166">
    <property type="entry name" value="ENOYL_COA_HYDRATASE"/>
    <property type="match status" value="1"/>
</dbReference>
<dbReference type="RefSeq" id="WP_078574908.1">
    <property type="nucleotide sequence ID" value="NZ_MPZS01000003.1"/>
</dbReference>
<evidence type="ECO:0000313" key="3">
    <source>
        <dbReference type="EMBL" id="OOY11044.1"/>
    </source>
</evidence>
<name>A0ABX3MLJ7_9RHOB</name>
<dbReference type="PANTHER" id="PTHR42964">
    <property type="entry name" value="ENOYL-COA HYDRATASE"/>
    <property type="match status" value="1"/>
</dbReference>
<dbReference type="EMBL" id="MPZS01000003">
    <property type="protein sequence ID" value="OOY11044.1"/>
    <property type="molecule type" value="Genomic_DNA"/>
</dbReference>
<comment type="caution">
    <text evidence="3">The sequence shown here is derived from an EMBL/GenBank/DDBJ whole genome shotgun (WGS) entry which is preliminary data.</text>
</comment>
<organism evidence="3 4">
    <name type="scientific">Thioclava marina</name>
    <dbReference type="NCBI Taxonomy" id="1915077"/>
    <lineage>
        <taxon>Bacteria</taxon>
        <taxon>Pseudomonadati</taxon>
        <taxon>Pseudomonadota</taxon>
        <taxon>Alphaproteobacteria</taxon>
        <taxon>Rhodobacterales</taxon>
        <taxon>Paracoccaceae</taxon>
        <taxon>Thioclava</taxon>
    </lineage>
</organism>
<dbReference type="Proteomes" id="UP000242224">
    <property type="component" value="Unassembled WGS sequence"/>
</dbReference>
<dbReference type="InterPro" id="IPR018376">
    <property type="entry name" value="Enoyl-CoA_hyd/isom_CS"/>
</dbReference>
<protein>
    <submittedName>
        <fullName evidence="3">Enoyl-CoA hydratase</fullName>
    </submittedName>
</protein>
<evidence type="ECO:0000313" key="4">
    <source>
        <dbReference type="Proteomes" id="UP000242224"/>
    </source>
</evidence>
<dbReference type="Pfam" id="PF00378">
    <property type="entry name" value="ECH_1"/>
    <property type="match status" value="1"/>
</dbReference>
<evidence type="ECO:0000256" key="1">
    <source>
        <dbReference type="ARBA" id="ARBA00005254"/>
    </source>
</evidence>